<evidence type="ECO:0000256" key="8">
    <source>
        <dbReference type="SAM" id="Phobius"/>
    </source>
</evidence>
<evidence type="ECO:0000313" key="12">
    <source>
        <dbReference type="EMBL" id="MQS45177.1"/>
    </source>
</evidence>
<evidence type="ECO:0000259" key="11">
    <source>
        <dbReference type="Pfam" id="PF17961"/>
    </source>
</evidence>
<dbReference type="SUPFAM" id="SSF49478">
    <property type="entry name" value="Cna protein B-type domain"/>
    <property type="match status" value="3"/>
</dbReference>
<dbReference type="InterPro" id="IPR013783">
    <property type="entry name" value="Ig-like_fold"/>
</dbReference>
<keyword evidence="8" id="KW-0472">Membrane</keyword>
<dbReference type="Gene3D" id="2.60.40.740">
    <property type="match status" value="1"/>
</dbReference>
<feature type="domain" description="SpaA-like prealbumin fold" evidence="10">
    <location>
        <begin position="315"/>
        <end position="401"/>
    </location>
</feature>
<name>A0ABW9P7N4_9LACO</name>
<dbReference type="EMBL" id="VDFN01000005">
    <property type="protein sequence ID" value="MQS45177.1"/>
    <property type="molecule type" value="Genomic_DNA"/>
</dbReference>
<dbReference type="SUPFAM" id="SSF49401">
    <property type="entry name" value="Bacterial adhesins"/>
    <property type="match status" value="2"/>
</dbReference>
<keyword evidence="6" id="KW-0572">Peptidoglycan-anchor</keyword>
<feature type="domain" description="SpaA-like prealbumin fold" evidence="10">
    <location>
        <begin position="508"/>
        <end position="594"/>
    </location>
</feature>
<feature type="region of interest" description="Disordered" evidence="7">
    <location>
        <begin position="597"/>
        <end position="695"/>
    </location>
</feature>
<dbReference type="Pfam" id="PF17961">
    <property type="entry name" value="Big_8"/>
    <property type="match status" value="1"/>
</dbReference>
<sequence>MVCMKYRLSSIVLSMVAVILAVFTWTTFNSQSASAATFPIHGNGVEDAMVMDNNDEVVNPNGTFNKWEFYIVSYNWSVPDGTTIHAGDTAEFELPEGLAPVVDRHIPIYNATGQVVAYFDIKAGSNVGTMTSIIDSDASVINRKGTLTLNVKGTGNGADLTNPTDWTLNKVGWITGRDPDNDNFPTQLTWNIAFNPEQASLQNVKVIDMLSPGQEYIPYTAYAPTGYYENGQFVPDGGVLTPKITVNGSQITFDFGDVDKAVNMTYNVKVTGSDPTVVNKWSDNAQMFVGDKIIKEVGGNITWTGSGNGNGNLLGSVILTKTDAQNEDAAVVGATYDLLDATGNVIQTGLKTDTNGQITVPGLPAGNYSFAETSAPEGYVANSEPVEFTINPGETTALSVTTSDQEQAEEDNTGFLHFTKQDSSSKAVLQGAVYSLFDSNNKLVKDNLTTDDKGVFVALNLEPGNYTLVETGAPKGYEVDPTPIPVVITAGGKADIVGKDTLAPAKPGSITLTKVDSSNDATLAGAVYTLKDSEGKIVKDDLTTDANGQITIPDLVAGTYTLIEKTAPEGYDLDTTPITVIVTAGKDTAVSAKDVAKVVEPEPEPPVNPTPEPPVEPGVTEPGVTEPGTTEPGTTEPGTTEPGITEPGVTEPVKPSIPGTSEILSPNYPATAMPSKTIKKSLRTPSKGRYPQTGNVRNDIATAVGILVALFITYMMFFKKEHEA</sequence>
<feature type="compositionally biased region" description="Pro residues" evidence="7">
    <location>
        <begin position="604"/>
        <end position="616"/>
    </location>
</feature>
<evidence type="ECO:0000259" key="10">
    <source>
        <dbReference type="Pfam" id="PF17802"/>
    </source>
</evidence>
<keyword evidence="5 9" id="KW-0732">Signal</keyword>
<evidence type="ECO:0000256" key="4">
    <source>
        <dbReference type="ARBA" id="ARBA00022525"/>
    </source>
</evidence>
<feature type="domain" description="SDR-like Ig" evidence="11">
    <location>
        <begin position="64"/>
        <end position="131"/>
    </location>
</feature>
<evidence type="ECO:0000256" key="2">
    <source>
        <dbReference type="ARBA" id="ARBA00007257"/>
    </source>
</evidence>
<evidence type="ECO:0008006" key="14">
    <source>
        <dbReference type="Google" id="ProtNLM"/>
    </source>
</evidence>
<dbReference type="Pfam" id="PF17802">
    <property type="entry name" value="SpaA"/>
    <property type="match status" value="3"/>
</dbReference>
<feature type="transmembrane region" description="Helical" evidence="8">
    <location>
        <begin position="700"/>
        <end position="718"/>
    </location>
</feature>
<comment type="caution">
    <text evidence="12">The sequence shown here is derived from an EMBL/GenBank/DDBJ whole genome shotgun (WGS) entry which is preliminary data.</text>
</comment>
<organism evidence="12 13">
    <name type="scientific">Companilactobacillus mishanensis</name>
    <dbReference type="NCBI Taxonomy" id="2486008"/>
    <lineage>
        <taxon>Bacteria</taxon>
        <taxon>Bacillati</taxon>
        <taxon>Bacillota</taxon>
        <taxon>Bacilli</taxon>
        <taxon>Lactobacillales</taxon>
        <taxon>Lactobacillaceae</taxon>
        <taxon>Companilactobacillus</taxon>
    </lineage>
</organism>
<feature type="domain" description="SpaA-like prealbumin fold" evidence="10">
    <location>
        <begin position="416"/>
        <end position="497"/>
    </location>
</feature>
<reference evidence="12 13" key="1">
    <citation type="journal article" date="2019" name="Syst. Appl. Microbiol.">
        <title>Polyphasic characterization of two novel Lactobacillus spp. isolated from blown salami packages: Description of Lactobacillus halodurans sp. nov. and Lactobacillus salsicarnum sp. nov.</title>
        <authorList>
            <person name="Schuster J.A."/>
            <person name="Klingl A."/>
            <person name="Vogel R.F."/>
            <person name="Ehrmann M.A."/>
        </authorList>
    </citation>
    <scope>NUCLEOTIDE SEQUENCE [LARGE SCALE GENOMIC DNA]</scope>
    <source>
        <strain evidence="12 13">TMW 1.2098</strain>
    </source>
</reference>
<evidence type="ECO:0000256" key="6">
    <source>
        <dbReference type="ARBA" id="ARBA00023088"/>
    </source>
</evidence>
<evidence type="ECO:0000256" key="1">
    <source>
        <dbReference type="ARBA" id="ARBA00004168"/>
    </source>
</evidence>
<proteinExistence type="inferred from homology"/>
<dbReference type="InterPro" id="IPR011252">
    <property type="entry name" value="Fibrogen-bd_dom1"/>
</dbReference>
<dbReference type="Gene3D" id="2.60.40.10">
    <property type="entry name" value="Immunoglobulins"/>
    <property type="match status" value="3"/>
</dbReference>
<keyword evidence="4" id="KW-0964">Secreted</keyword>
<keyword evidence="8" id="KW-1133">Transmembrane helix</keyword>
<evidence type="ECO:0000256" key="7">
    <source>
        <dbReference type="SAM" id="MobiDB-lite"/>
    </source>
</evidence>
<comment type="subcellular location">
    <subcellularLocation>
        <location evidence="1">Secreted</location>
        <location evidence="1">Cell wall</location>
        <topology evidence="1">Peptidoglycan-anchor</topology>
    </subcellularLocation>
</comment>
<dbReference type="PANTHER" id="PTHR36108:SF13">
    <property type="entry name" value="COLOSSIN-B-RELATED"/>
    <property type="match status" value="1"/>
</dbReference>
<evidence type="ECO:0000313" key="13">
    <source>
        <dbReference type="Proteomes" id="UP000436655"/>
    </source>
</evidence>
<gene>
    <name evidence="12" type="ORF">FHL03_06735</name>
</gene>
<evidence type="ECO:0000256" key="9">
    <source>
        <dbReference type="SAM" id="SignalP"/>
    </source>
</evidence>
<dbReference type="InterPro" id="IPR041033">
    <property type="entry name" value="SpaA_PFL_dom_1"/>
</dbReference>
<feature type="compositionally biased region" description="Low complexity" evidence="7">
    <location>
        <begin position="617"/>
        <end position="652"/>
    </location>
</feature>
<dbReference type="InterPro" id="IPR008966">
    <property type="entry name" value="Adhesion_dom_sf"/>
</dbReference>
<dbReference type="Proteomes" id="UP000436655">
    <property type="component" value="Unassembled WGS sequence"/>
</dbReference>
<evidence type="ECO:0000256" key="3">
    <source>
        <dbReference type="ARBA" id="ARBA00022512"/>
    </source>
</evidence>
<feature type="chain" id="PRO_5045342000" description="LPXTG cell wall anchor domain-containing protein" evidence="9">
    <location>
        <begin position="36"/>
        <end position="724"/>
    </location>
</feature>
<comment type="similarity">
    <text evidence="2">Belongs to the serine-aspartate repeat-containing protein (SDr) family.</text>
</comment>
<accession>A0ABW9P7N4</accession>
<keyword evidence="8" id="KW-0812">Transmembrane</keyword>
<feature type="signal peptide" evidence="9">
    <location>
        <begin position="1"/>
        <end position="35"/>
    </location>
</feature>
<keyword evidence="13" id="KW-1185">Reference proteome</keyword>
<keyword evidence="3" id="KW-0134">Cell wall</keyword>
<dbReference type="Gene3D" id="2.60.40.1280">
    <property type="match status" value="1"/>
</dbReference>
<protein>
    <recommendedName>
        <fullName evidence="14">LPXTG cell wall anchor domain-containing protein</fullName>
    </recommendedName>
</protein>
<dbReference type="InterPro" id="IPR041171">
    <property type="entry name" value="SDR_Ig"/>
</dbReference>
<dbReference type="PANTHER" id="PTHR36108">
    <property type="entry name" value="COLOSSIN-B-RELATED"/>
    <property type="match status" value="1"/>
</dbReference>
<evidence type="ECO:0000256" key="5">
    <source>
        <dbReference type="ARBA" id="ARBA00022729"/>
    </source>
</evidence>